<reference evidence="12" key="2">
    <citation type="submission" date="2025-04" db="UniProtKB">
        <authorList>
            <consortium name="RefSeq"/>
        </authorList>
    </citation>
    <scope>IDENTIFICATION</scope>
    <source>
        <strain evidence="12">USDA-PBARC FA_bdor</strain>
        <tissue evidence="12">Whole organism</tissue>
    </source>
</reference>
<proteinExistence type="inferred from homology"/>
<dbReference type="KEGG" id="fas:105263751"/>
<feature type="domain" description="V-type proton ATPase subunit S1 luminal" evidence="8">
    <location>
        <begin position="213"/>
        <end position="323"/>
    </location>
</feature>
<keyword evidence="5 6" id="KW-0472">Membrane</keyword>
<gene>
    <name evidence="10" type="primary">Atp6ap1</name>
    <name evidence="12" type="synonym">LOC105263751</name>
    <name evidence="10" type="ORF">g.11384</name>
</gene>
<feature type="signal peptide" evidence="7">
    <location>
        <begin position="1"/>
        <end position="22"/>
    </location>
</feature>
<comment type="subcellular location">
    <subcellularLocation>
        <location evidence="1">Membrane</location>
        <topology evidence="1">Single-pass membrane protein</topology>
    </subcellularLocation>
</comment>
<keyword evidence="7" id="KW-0732">Signal</keyword>
<comment type="similarity">
    <text evidence="2">Belongs to the vacuolar ATPase subunit S1 family.</text>
</comment>
<dbReference type="GO" id="GO:0033176">
    <property type="term" value="C:proton-transporting V-type ATPase complex"/>
    <property type="evidence" value="ECO:0007669"/>
    <property type="project" value="TreeGrafter"/>
</dbReference>
<evidence type="ECO:0000256" key="2">
    <source>
        <dbReference type="ARBA" id="ARBA00009037"/>
    </source>
</evidence>
<dbReference type="GO" id="GO:0001671">
    <property type="term" value="F:ATPase activator activity"/>
    <property type="evidence" value="ECO:0007669"/>
    <property type="project" value="TreeGrafter"/>
</dbReference>
<evidence type="ECO:0000256" key="1">
    <source>
        <dbReference type="ARBA" id="ARBA00004167"/>
    </source>
</evidence>
<keyword evidence="11" id="KW-1185">Reference proteome</keyword>
<evidence type="ECO:0000256" key="3">
    <source>
        <dbReference type="ARBA" id="ARBA00022692"/>
    </source>
</evidence>
<evidence type="ECO:0000256" key="5">
    <source>
        <dbReference type="ARBA" id="ARBA00023136"/>
    </source>
</evidence>
<evidence type="ECO:0000256" key="4">
    <source>
        <dbReference type="ARBA" id="ARBA00022989"/>
    </source>
</evidence>
<sequence>MRNPRYLITWVLIFFTSAPILSILGGDAVPVLIWGGDTSESGPSPVNPLGKTSQADFEKIVSKKVDGSQPPLLVFMRDNLCVEDFVQHRKDLVQLKNVGSLQYFPAVDSPLSVFETLSMYNQSVEEFDTVLEGQLIFTKATDLDAIAGTFNMIKESSPNLIGVLTGGSCSYSRSERVRRAVEVKADNTTEFLIARNESRLLAYADRATFRNGADGKIITLGRPTTVETTGNTSLGEPIRVNAMFQDEESVKTNLIFEMIRSTSGYWSMKKIEMLNENKSTVELKTKTEIVFPKDFSFHCSPIIRFINSTEKVSLNFTNFQIQMDAKNFTDNTYDCVGFTSIPIWSGIFVTFILAMIMIWGISMILDIRTMDRFDDSKGKTITVSAQE</sequence>
<protein>
    <submittedName>
        <fullName evidence="10">Atp6ap1 protein</fullName>
    </submittedName>
</protein>
<organism evidence="10">
    <name type="scientific">Fopius arisanus</name>
    <dbReference type="NCBI Taxonomy" id="64838"/>
    <lineage>
        <taxon>Eukaryota</taxon>
        <taxon>Metazoa</taxon>
        <taxon>Ecdysozoa</taxon>
        <taxon>Arthropoda</taxon>
        <taxon>Hexapoda</taxon>
        <taxon>Insecta</taxon>
        <taxon>Pterygota</taxon>
        <taxon>Neoptera</taxon>
        <taxon>Endopterygota</taxon>
        <taxon>Hymenoptera</taxon>
        <taxon>Apocrita</taxon>
        <taxon>Ichneumonoidea</taxon>
        <taxon>Braconidae</taxon>
        <taxon>Opiinae</taxon>
        <taxon>Fopius</taxon>
    </lineage>
</organism>
<feature type="transmembrane region" description="Helical" evidence="6">
    <location>
        <begin position="343"/>
        <end position="365"/>
    </location>
</feature>
<accession>A0A9R1TU75</accession>
<dbReference type="GeneID" id="105263751"/>
<reference evidence="10" key="1">
    <citation type="submission" date="2015-01" db="EMBL/GenBank/DDBJ databases">
        <title>Transcriptome Assembly of Fopius arisanus.</title>
        <authorList>
            <person name="Geib S."/>
        </authorList>
    </citation>
    <scope>NUCLEOTIDE SEQUENCE</scope>
</reference>
<dbReference type="InterPro" id="IPR046756">
    <property type="entry name" value="VAS1/VOA1_TM"/>
</dbReference>
<dbReference type="Proteomes" id="UP000694866">
    <property type="component" value="Unplaced"/>
</dbReference>
<dbReference type="InterPro" id="IPR046755">
    <property type="entry name" value="VAS1_LD"/>
</dbReference>
<dbReference type="AlphaFoldDB" id="A0A0C9QH31"/>
<evidence type="ECO:0000313" key="10">
    <source>
        <dbReference type="EMBL" id="JAG83720.1"/>
    </source>
</evidence>
<evidence type="ECO:0000313" key="11">
    <source>
        <dbReference type="Proteomes" id="UP000694866"/>
    </source>
</evidence>
<accession>A0A0C9QH31</accession>
<feature type="chain" id="PRO_5044541459" evidence="7">
    <location>
        <begin position="23"/>
        <end position="387"/>
    </location>
</feature>
<dbReference type="PANTHER" id="PTHR12471">
    <property type="entry name" value="VACUOLAR ATP SYNTHASE SUBUNIT S1"/>
    <property type="match status" value="1"/>
</dbReference>
<keyword evidence="3 6" id="KW-0812">Transmembrane</keyword>
<dbReference type="RefSeq" id="XP_011298466.1">
    <property type="nucleotide sequence ID" value="XM_011300164.1"/>
</dbReference>
<feature type="domain" description="V-type proton ATPase subunit S1/VOA1 transmembrane" evidence="9">
    <location>
        <begin position="337"/>
        <end position="375"/>
    </location>
</feature>
<dbReference type="Pfam" id="PF20520">
    <property type="entry name" value="Ac45-VOA1_TM"/>
    <property type="match status" value="1"/>
</dbReference>
<evidence type="ECO:0000313" key="12">
    <source>
        <dbReference type="RefSeq" id="XP_011298466.1"/>
    </source>
</evidence>
<dbReference type="EMBL" id="GBYB01013953">
    <property type="protein sequence ID" value="JAG83720.1"/>
    <property type="molecule type" value="Transcribed_RNA"/>
</dbReference>
<dbReference type="GO" id="GO:0030641">
    <property type="term" value="P:regulation of cellular pH"/>
    <property type="evidence" value="ECO:0007669"/>
    <property type="project" value="TreeGrafter"/>
</dbReference>
<evidence type="ECO:0000256" key="6">
    <source>
        <dbReference type="SAM" id="Phobius"/>
    </source>
</evidence>
<name>A0A0C9QH31_9HYME</name>
<dbReference type="Pfam" id="PF05827">
    <property type="entry name" value="VAS1_LD"/>
    <property type="match status" value="1"/>
</dbReference>
<evidence type="ECO:0000256" key="7">
    <source>
        <dbReference type="SAM" id="SignalP"/>
    </source>
</evidence>
<dbReference type="InterPro" id="IPR008388">
    <property type="entry name" value="Ac45_acc_su"/>
</dbReference>
<keyword evidence="4 6" id="KW-1133">Transmembrane helix</keyword>
<dbReference type="OrthoDB" id="9985059at2759"/>
<evidence type="ECO:0000259" key="9">
    <source>
        <dbReference type="Pfam" id="PF20520"/>
    </source>
</evidence>
<dbReference type="PANTHER" id="PTHR12471:SF7">
    <property type="entry name" value="V-TYPE PROTON ATPASE SUBUNIT S1"/>
    <property type="match status" value="1"/>
</dbReference>
<evidence type="ECO:0000259" key="8">
    <source>
        <dbReference type="Pfam" id="PF05827"/>
    </source>
</evidence>